<accession>A0ABQ5K8P9</accession>
<evidence type="ECO:0000313" key="3">
    <source>
        <dbReference type="Proteomes" id="UP001057375"/>
    </source>
</evidence>
<organism evidence="2 3">
    <name type="scientific">Aduncisulcus paluster</name>
    <dbReference type="NCBI Taxonomy" id="2918883"/>
    <lineage>
        <taxon>Eukaryota</taxon>
        <taxon>Metamonada</taxon>
        <taxon>Carpediemonas-like organisms</taxon>
        <taxon>Aduncisulcus</taxon>
    </lineage>
</organism>
<feature type="non-terminal residue" evidence="2">
    <location>
        <position position="297"/>
    </location>
</feature>
<dbReference type="InterPro" id="IPR016197">
    <property type="entry name" value="Chromo-like_dom_sf"/>
</dbReference>
<dbReference type="Proteomes" id="UP001057375">
    <property type="component" value="Unassembled WGS sequence"/>
</dbReference>
<protein>
    <recommendedName>
        <fullName evidence="1">Chromo domain-containing protein</fullName>
    </recommendedName>
</protein>
<reference evidence="2" key="1">
    <citation type="submission" date="2022-03" db="EMBL/GenBank/DDBJ databases">
        <title>Draft genome sequence of Aduncisulcus paluster, a free-living microaerophilic Fornicata.</title>
        <authorList>
            <person name="Yuyama I."/>
            <person name="Kume K."/>
            <person name="Tamura T."/>
            <person name="Inagaki Y."/>
            <person name="Hashimoto T."/>
        </authorList>
    </citation>
    <scope>NUCLEOTIDE SEQUENCE</scope>
    <source>
        <strain evidence="2">NY0171</strain>
    </source>
</reference>
<proteinExistence type="predicted"/>
<comment type="caution">
    <text evidence="2">The sequence shown here is derived from an EMBL/GenBank/DDBJ whole genome shotgun (WGS) entry which is preliminary data.</text>
</comment>
<feature type="non-terminal residue" evidence="2">
    <location>
        <position position="1"/>
    </location>
</feature>
<gene>
    <name evidence="2" type="ORF">ADUPG1_000946</name>
</gene>
<dbReference type="PROSITE" id="PS50013">
    <property type="entry name" value="CHROMO_2"/>
    <property type="match status" value="1"/>
</dbReference>
<dbReference type="CDD" id="cd00024">
    <property type="entry name" value="CD_CSD"/>
    <property type="match status" value="1"/>
</dbReference>
<sequence>GRGSLEELWTPCIGSEEEEEQQQLSSEYVTKLSELLTTIQDKARGRSEETLGSLHEWGEGVIVGQLVWLVRETSRIMGKNVTRNMGPFKVVEVEDDFFCWIESLDKRRRFRTHISRLRLCDQGTASDSELLNLSGKDGELYEVESIKAHGKVGKIMKFKVHWKDYSEEDETWEEFENVKDTEAFERYLDIVPGLREELDDHPFSYDTVDSNILPYPSNSSGMLCITSTTGHFIQDILFLLTYKAILYSAANSSLSISTPVIVNKIHRVLNVGNSASFDEDVTVDGTLSFGTVSLSEN</sequence>
<name>A0ABQ5K8P9_9EUKA</name>
<evidence type="ECO:0000313" key="2">
    <source>
        <dbReference type="EMBL" id="GKT28934.1"/>
    </source>
</evidence>
<evidence type="ECO:0000259" key="1">
    <source>
        <dbReference type="PROSITE" id="PS50013"/>
    </source>
</evidence>
<dbReference type="InterPro" id="IPR000953">
    <property type="entry name" value="Chromo/chromo_shadow_dom"/>
</dbReference>
<dbReference type="InterPro" id="IPR023780">
    <property type="entry name" value="Chromo_domain"/>
</dbReference>
<feature type="domain" description="Chromo" evidence="1">
    <location>
        <begin position="141"/>
        <end position="187"/>
    </location>
</feature>
<keyword evidence="3" id="KW-1185">Reference proteome</keyword>
<dbReference type="EMBL" id="BQXS01000554">
    <property type="protein sequence ID" value="GKT28934.1"/>
    <property type="molecule type" value="Genomic_DNA"/>
</dbReference>
<dbReference type="Pfam" id="PF00385">
    <property type="entry name" value="Chromo"/>
    <property type="match status" value="1"/>
</dbReference>
<dbReference type="SUPFAM" id="SSF54160">
    <property type="entry name" value="Chromo domain-like"/>
    <property type="match status" value="1"/>
</dbReference>
<dbReference type="Gene3D" id="2.40.50.40">
    <property type="match status" value="1"/>
</dbReference>